<dbReference type="Proteomes" id="UP000029714">
    <property type="component" value="Unassembled WGS sequence"/>
</dbReference>
<reference evidence="2 3" key="1">
    <citation type="journal article" date="2014" name="Genome Announc.">
        <title>Draft genome sequences of eight enterohepatic helicobacter species isolated from both laboratory and wild rodents.</title>
        <authorList>
            <person name="Sheh A."/>
            <person name="Shen Z."/>
            <person name="Fox J.G."/>
        </authorList>
    </citation>
    <scope>NUCLEOTIDE SEQUENCE [LARGE SCALE GENOMIC DNA]</scope>
    <source>
        <strain evidence="2 3">MIT 97-6194</strain>
    </source>
</reference>
<dbReference type="NCBIfam" id="TIGR02167">
    <property type="entry name" value="Liste_lipo_26"/>
    <property type="match status" value="2"/>
</dbReference>
<dbReference type="Proteomes" id="UP000477070">
    <property type="component" value="Unassembled WGS sequence"/>
</dbReference>
<keyword evidence="3" id="KW-1185">Reference proteome</keyword>
<dbReference type="OrthoDB" id="5354002at2"/>
<accession>A0A347VSB9</accession>
<reference evidence="1 4" key="4">
    <citation type="submission" date="2019-12" db="EMBL/GenBank/DDBJ databases">
        <title>Multi-Generational Helicobacter saguini Isolates.</title>
        <authorList>
            <person name="Mannion A."/>
            <person name="Shen Z."/>
            <person name="Fox J.G."/>
        </authorList>
    </citation>
    <scope>NUCLEOTIDE SEQUENCE [LARGE SCALE GENOMIC DNA]</scope>
    <source>
        <strain evidence="1">16-048</strain>
        <strain evidence="4">16-048 (F4)</strain>
    </source>
</reference>
<evidence type="ECO:0000313" key="1">
    <source>
        <dbReference type="EMBL" id="MWV69108.1"/>
    </source>
</evidence>
<protein>
    <submittedName>
        <fullName evidence="2">BspA family leucine-rich repeat surface protein</fullName>
    </submittedName>
</protein>
<evidence type="ECO:0000313" key="4">
    <source>
        <dbReference type="Proteomes" id="UP000477070"/>
    </source>
</evidence>
<sequence length="383" mass="44606">MIPKASKRAPQSKDELKALVSNENINLGEIDISKITDLSNLFADSKRVDFSGIESWDTKNVTDMQRMFENCHTFNENLESWDVSRVTQMQYMFQNAVRFNHDLGAWNVANVRHISEMFSGASSFKQNLNAWKFNNLLSANDVFKNSPMQSAKSTLAKWYKKAAKIDGKYRPMQTWQLRMLIKNPHANLAEINTSEITDMSHLFYYDKKRRNYAGLETWDVSRVENMSGMFAYSAMNVDISSWDVSRVRDMNMMFMHTFFNRPLNAWDVGCVEQMQYMFSLSEFNKPLDSWNVGRVKNMEQMFCAGEFKQDVSMWDVGRVENISGMFMHTQIALDSKLLKALESWGKKLPKVCNIKDAFYYTNQILGDKEGNEKILPKWYLDRS</sequence>
<dbReference type="EMBL" id="QBIU01000001">
    <property type="protein sequence ID" value="MWV69108.1"/>
    <property type="molecule type" value="Genomic_DNA"/>
</dbReference>
<dbReference type="Pfam" id="PF03382">
    <property type="entry name" value="DUF285"/>
    <property type="match status" value="2"/>
</dbReference>
<reference evidence="2" key="3">
    <citation type="submission" date="2018-04" db="EMBL/GenBank/DDBJ databases">
        <authorList>
            <person name="Sheh A."/>
            <person name="Shen Z."/>
            <person name="Mannion A.J."/>
            <person name="Fox J.G."/>
        </authorList>
    </citation>
    <scope>NUCLEOTIDE SEQUENCE</scope>
    <source>
        <strain evidence="2">MIT 97-6194</strain>
    </source>
</reference>
<name>A0A347VSB9_9HELI</name>
<dbReference type="InterPro" id="IPR005046">
    <property type="entry name" value="DUF285"/>
</dbReference>
<comment type="caution">
    <text evidence="2">The sequence shown here is derived from an EMBL/GenBank/DDBJ whole genome shotgun (WGS) entry which is preliminary data.</text>
</comment>
<dbReference type="EMBL" id="JRMP02000009">
    <property type="protein sequence ID" value="TLD94155.1"/>
    <property type="molecule type" value="Genomic_DNA"/>
</dbReference>
<dbReference type="RefSeq" id="WP_034572289.1">
    <property type="nucleotide sequence ID" value="NZ_JRMP02000009.1"/>
</dbReference>
<dbReference type="AlphaFoldDB" id="A0A347VSB9"/>
<dbReference type="STRING" id="1548018.LS64_08670"/>
<gene>
    <name evidence="1" type="ORF">DCO61_03515</name>
    <name evidence="2" type="ORF">LS64_006510</name>
</gene>
<dbReference type="InterPro" id="IPR011889">
    <property type="entry name" value="Liste_lipo_26"/>
</dbReference>
<evidence type="ECO:0000313" key="2">
    <source>
        <dbReference type="EMBL" id="TLD94155.1"/>
    </source>
</evidence>
<evidence type="ECO:0000313" key="3">
    <source>
        <dbReference type="Proteomes" id="UP000029714"/>
    </source>
</evidence>
<proteinExistence type="predicted"/>
<organism evidence="2 3">
    <name type="scientific">Helicobacter saguini</name>
    <dbReference type="NCBI Taxonomy" id="1548018"/>
    <lineage>
        <taxon>Bacteria</taxon>
        <taxon>Pseudomonadati</taxon>
        <taxon>Campylobacterota</taxon>
        <taxon>Epsilonproteobacteria</taxon>
        <taxon>Campylobacterales</taxon>
        <taxon>Helicobacteraceae</taxon>
        <taxon>Helicobacter</taxon>
    </lineage>
</organism>
<reference evidence="2 3" key="2">
    <citation type="journal article" date="2016" name="Infect. Immun.">
        <title>Helicobacter saguini, a Novel Helicobacter Isolated from Cotton-Top Tamarins with Ulcerative Colitis, Has Proinflammatory Properties and Induces Typhlocolitis and Dysplasia in Gnotobiotic IL-10-/- Mice.</title>
        <authorList>
            <person name="Shen Z."/>
            <person name="Mannion A."/>
            <person name="Whary M.T."/>
            <person name="Muthupalani S."/>
            <person name="Sheh A."/>
            <person name="Feng Y."/>
            <person name="Gong G."/>
            <person name="Vandamme P."/>
            <person name="Holcombe H.R."/>
            <person name="Paster B.J."/>
            <person name="Fox J.G."/>
        </authorList>
    </citation>
    <scope>NUCLEOTIDE SEQUENCE [LARGE SCALE GENOMIC DNA]</scope>
    <source>
        <strain evidence="2 3">MIT 97-6194</strain>
    </source>
</reference>